<organism evidence="1 2">
    <name type="scientific">Haemophilus influenzae</name>
    <dbReference type="NCBI Taxonomy" id="727"/>
    <lineage>
        <taxon>Bacteria</taxon>
        <taxon>Pseudomonadati</taxon>
        <taxon>Pseudomonadota</taxon>
        <taxon>Gammaproteobacteria</taxon>
        <taxon>Pasteurellales</taxon>
        <taxon>Pasteurellaceae</taxon>
        <taxon>Haemophilus</taxon>
    </lineage>
</organism>
<evidence type="ECO:0000313" key="2">
    <source>
        <dbReference type="Proteomes" id="UP000050700"/>
    </source>
</evidence>
<dbReference type="PATRIC" id="fig|727.582.peg.45"/>
<proteinExistence type="predicted"/>
<evidence type="ECO:0000313" key="1">
    <source>
        <dbReference type="EMBL" id="KIS36643.1"/>
    </source>
</evidence>
<comment type="caution">
    <text evidence="1">The sequence shown here is derived from an EMBL/GenBank/DDBJ whole genome shotgun (WGS) entry which is preliminary data.</text>
</comment>
<protein>
    <submittedName>
        <fullName evidence="1">Uncharacterized protein</fullName>
    </submittedName>
</protein>
<accession>A0A158T0J9</accession>
<dbReference type="EMBL" id="JMQP01000001">
    <property type="protein sequence ID" value="KIS36643.1"/>
    <property type="molecule type" value="Genomic_DNA"/>
</dbReference>
<dbReference type="AlphaFoldDB" id="A0A158T0J9"/>
<dbReference type="Proteomes" id="UP000050700">
    <property type="component" value="Unassembled WGS sequence"/>
</dbReference>
<sequence length="74" mass="9086">MRLVLHSFLNLRKNKMGSLLCRLKNWKFVGNFRLFERSEFRKFPLSKFPIFQEIRQSRACFLFAYFCFARAKKK</sequence>
<reference evidence="1 2" key="1">
    <citation type="submission" date="2014-05" db="EMBL/GenBank/DDBJ databases">
        <title>Methylome analysis of the phasevarions of Haemophilus influenzae.</title>
        <authorList>
            <person name="Atack J.M."/>
            <person name="Fox K.L."/>
            <person name="Power P.M."/>
            <person name="Clark T."/>
            <person name="Jurcisek J."/>
            <person name="Korlach J."/>
            <person name="Bakaletz L.O."/>
            <person name="Jennings M.P."/>
        </authorList>
    </citation>
    <scope>NUCLEOTIDE SEQUENCE [LARGE SCALE GENOMIC DNA]</scope>
    <source>
        <strain evidence="1 2">1209</strain>
    </source>
</reference>
<name>A0A158T0J9_HAEIF</name>
<gene>
    <name evidence="1" type="ORF">NTHI1209_00058</name>
</gene>